<feature type="transmembrane region" description="Helical" evidence="1">
    <location>
        <begin position="54"/>
        <end position="71"/>
    </location>
</feature>
<comment type="caution">
    <text evidence="2">The sequence shown here is derived from an EMBL/GenBank/DDBJ whole genome shotgun (WGS) entry which is preliminary data.</text>
</comment>
<dbReference type="InterPro" id="IPR018580">
    <property type="entry name" value="Uncharacterised_YfhO"/>
</dbReference>
<dbReference type="PANTHER" id="PTHR38454">
    <property type="entry name" value="INTEGRAL MEMBRANE PROTEIN-RELATED"/>
    <property type="match status" value="1"/>
</dbReference>
<evidence type="ECO:0000313" key="2">
    <source>
        <dbReference type="EMBL" id="GAA3523080.1"/>
    </source>
</evidence>
<dbReference type="Proteomes" id="UP001500459">
    <property type="component" value="Unassembled WGS sequence"/>
</dbReference>
<feature type="transmembrane region" description="Helical" evidence="1">
    <location>
        <begin position="77"/>
        <end position="98"/>
    </location>
</feature>
<evidence type="ECO:0000313" key="3">
    <source>
        <dbReference type="Proteomes" id="UP001500459"/>
    </source>
</evidence>
<feature type="transmembrane region" description="Helical" evidence="1">
    <location>
        <begin position="359"/>
        <end position="383"/>
    </location>
</feature>
<dbReference type="PANTHER" id="PTHR38454:SF1">
    <property type="entry name" value="INTEGRAL MEMBRANE PROTEIN"/>
    <property type="match status" value="1"/>
</dbReference>
<dbReference type="Pfam" id="PF09586">
    <property type="entry name" value="YfhO"/>
    <property type="match status" value="1"/>
</dbReference>
<keyword evidence="3" id="KW-1185">Reference proteome</keyword>
<feature type="transmembrane region" description="Helical" evidence="1">
    <location>
        <begin position="476"/>
        <end position="493"/>
    </location>
</feature>
<feature type="transmembrane region" description="Helical" evidence="1">
    <location>
        <begin position="735"/>
        <end position="753"/>
    </location>
</feature>
<protein>
    <submittedName>
        <fullName evidence="2">YfhO family protein</fullName>
    </submittedName>
</protein>
<keyword evidence="1" id="KW-0812">Transmembrane</keyword>
<accession>A0ABP6UVR6</accession>
<keyword evidence="1" id="KW-0472">Membrane</keyword>
<reference evidence="3" key="1">
    <citation type="journal article" date="2019" name="Int. J. Syst. Evol. Microbiol.">
        <title>The Global Catalogue of Microorganisms (GCM) 10K type strain sequencing project: providing services to taxonomists for standard genome sequencing and annotation.</title>
        <authorList>
            <consortium name="The Broad Institute Genomics Platform"/>
            <consortium name="The Broad Institute Genome Sequencing Center for Infectious Disease"/>
            <person name="Wu L."/>
            <person name="Ma J."/>
        </authorList>
    </citation>
    <scope>NUCLEOTIDE SEQUENCE [LARGE SCALE GENOMIC DNA]</scope>
    <source>
        <strain evidence="3">JCM 17106</strain>
    </source>
</reference>
<keyword evidence="1" id="KW-1133">Transmembrane helix</keyword>
<name>A0ABP6UVR6_9FLAO</name>
<dbReference type="EMBL" id="BAABCW010000033">
    <property type="protein sequence ID" value="GAA3523080.1"/>
    <property type="molecule type" value="Genomic_DNA"/>
</dbReference>
<evidence type="ECO:0000256" key="1">
    <source>
        <dbReference type="SAM" id="Phobius"/>
    </source>
</evidence>
<feature type="transmembrane region" description="Helical" evidence="1">
    <location>
        <begin position="451"/>
        <end position="469"/>
    </location>
</feature>
<feature type="transmembrane region" description="Helical" evidence="1">
    <location>
        <begin position="395"/>
        <end position="414"/>
    </location>
</feature>
<feature type="transmembrane region" description="Helical" evidence="1">
    <location>
        <begin position="179"/>
        <end position="198"/>
    </location>
</feature>
<feature type="transmembrane region" description="Helical" evidence="1">
    <location>
        <begin position="146"/>
        <end position="167"/>
    </location>
</feature>
<feature type="transmembrane region" description="Helical" evidence="1">
    <location>
        <begin position="105"/>
        <end position="126"/>
    </location>
</feature>
<organism evidence="2 3">
    <name type="scientific">Aquimarina addita</name>
    <dbReference type="NCBI Taxonomy" id="870485"/>
    <lineage>
        <taxon>Bacteria</taxon>
        <taxon>Pseudomonadati</taxon>
        <taxon>Bacteroidota</taxon>
        <taxon>Flavobacteriia</taxon>
        <taxon>Flavobacteriales</taxon>
        <taxon>Flavobacteriaceae</taxon>
        <taxon>Aquimarina</taxon>
    </lineage>
</organism>
<sequence>MVKQQNDHREATGEETYWNNSPYGGMPTYQLGAKFPHDYMDKLDRMIRFLPRPADYLFLYLLSFYILLLVMRVPWKFAILGALAFGFSSYLIIIIGVGHNSKAHAIAYFPLVLAGILLVYQKRYIWGFILTALAMGLEIQANHYQMTYYLGLLAFVFGIVYFIDALLKKELKHFFKASCLLLVAALLGLATNATTLLATSEYAETSIRGKNLLAEETASSSEKNGLDYDYITQYSYGKLESLNLFIPKLMGLGRASDLGTDSAFYQKLIEIGQPREEAKYYADVTGLYWGDQPFVEAPPYLGITVVFLALLGLLLVKGRLRWWLISGMILSLTLSWGKNLEFLTRFFIEHIPLYNKFRAVSSIQVLLELLVPIAAVFGIYKLFDEKISLAERKKKFLISLGVFGGLCIIFWLFGGSLFSFKSLSDVELALKQPIIFDSIKEDRITIMKSDTLRSLIFILLTGSVLWFVLKKKLSQNIALACLGVLILADLVSVDRRSVNKDDFISKREYKNYFQPTAVDTEILKDKTYFRVFDQARGYMNSHTTYFFNTINGYSAVKPRRMEDVYYGHIEKGNLEVVNMLNIKYVIQQNEKRQLDVQKNPSANGAAWFVEELQFVDDYKEEFEALSTINTKKTAVIRIDYKTELGAFDPVKDSLSTVAISKTTPDHLAYNVYASKPGFLVFSETYYEHGWNAYIDGESEPIYPVNYLLRGLKVPLGKHTIEFKFEPQVVKTGSSITLGSSVLFLILLIGAMFIEYKKHNSVSQNDEL</sequence>
<proteinExistence type="predicted"/>
<gene>
    <name evidence="2" type="ORF">GCM10022393_42280</name>
</gene>
<feature type="transmembrane region" description="Helical" evidence="1">
    <location>
        <begin position="322"/>
        <end position="339"/>
    </location>
</feature>
<feature type="transmembrane region" description="Helical" evidence="1">
    <location>
        <begin position="297"/>
        <end position="315"/>
    </location>
</feature>